<dbReference type="EMBL" id="KJ010548">
    <property type="protein sequence ID" value="AHJ87818.1"/>
    <property type="molecule type" value="Genomic_DNA"/>
</dbReference>
<reference evidence="1 2" key="1">
    <citation type="journal article" date="2015" name="Appl. Environ. Microbiol.">
        <title>Effects of actin-like proteins encoded by two Bacillus pumilus phages on unstable lysogeny, revealed by genomic analysis.</title>
        <authorList>
            <person name="Yuan Y."/>
            <person name="Peng Q."/>
            <person name="Wu D."/>
            <person name="Kou Z."/>
            <person name="Wu Y."/>
            <person name="Liu P."/>
            <person name="Gao M."/>
        </authorList>
    </citation>
    <scope>NUCLEOTIDE SEQUENCE [LARGE SCALE GENOMIC DNA]</scope>
</reference>
<protein>
    <submittedName>
        <fullName evidence="1">Uncharacterized protein</fullName>
    </submittedName>
</protein>
<name>A0A0A0PLS1_9CAUD</name>
<sequence length="96" mass="11059">MRKETVINKEELLDVINQAVQGGYDFYEYEGVVQDSYVIFDAYGLTIAGETITTDYLIIHAKPVTSWTCELIAIRTDDEHEVHEYMESWIGVVHND</sequence>
<gene>
    <name evidence="1" type="ORF">Bp8pT_177</name>
</gene>
<organism evidence="1 2">
    <name type="scientific">Bacillus phage Bp8p-T</name>
    <dbReference type="NCBI Taxonomy" id="1445811"/>
    <lineage>
        <taxon>Viruses</taxon>
        <taxon>Duplodnaviria</taxon>
        <taxon>Heunggongvirae</taxon>
        <taxon>Uroviricota</taxon>
        <taxon>Caudoviricetes</taxon>
        <taxon>Herelleviridae</taxon>
        <taxon>Bastillevirinae</taxon>
        <taxon>Agatevirus</taxon>
        <taxon>Agatevirus Bp8pC</taxon>
    </lineage>
</organism>
<dbReference type="Proteomes" id="UP000030233">
    <property type="component" value="Segment"/>
</dbReference>
<proteinExistence type="predicted"/>
<evidence type="ECO:0000313" key="1">
    <source>
        <dbReference type="EMBL" id="AHJ87818.1"/>
    </source>
</evidence>
<evidence type="ECO:0000313" key="2">
    <source>
        <dbReference type="Proteomes" id="UP000030233"/>
    </source>
</evidence>
<accession>A0A0A0PLS1</accession>